<keyword evidence="3" id="KW-1185">Reference proteome</keyword>
<protein>
    <recommendedName>
        <fullName evidence="1">DUF7745 domain-containing protein</fullName>
    </recommendedName>
</protein>
<organism evidence="2 3">
    <name type="scientific">Mucuna pruriens</name>
    <name type="common">Velvet bean</name>
    <name type="synonym">Dolichos pruriens</name>
    <dbReference type="NCBI Taxonomy" id="157652"/>
    <lineage>
        <taxon>Eukaryota</taxon>
        <taxon>Viridiplantae</taxon>
        <taxon>Streptophyta</taxon>
        <taxon>Embryophyta</taxon>
        <taxon>Tracheophyta</taxon>
        <taxon>Spermatophyta</taxon>
        <taxon>Magnoliopsida</taxon>
        <taxon>eudicotyledons</taxon>
        <taxon>Gunneridae</taxon>
        <taxon>Pentapetalae</taxon>
        <taxon>rosids</taxon>
        <taxon>fabids</taxon>
        <taxon>Fabales</taxon>
        <taxon>Fabaceae</taxon>
        <taxon>Papilionoideae</taxon>
        <taxon>50 kb inversion clade</taxon>
        <taxon>NPAAA clade</taxon>
        <taxon>indigoferoid/millettioid clade</taxon>
        <taxon>Phaseoleae</taxon>
        <taxon>Mucuna</taxon>
    </lineage>
</organism>
<reference evidence="2" key="1">
    <citation type="submission" date="2018-05" db="EMBL/GenBank/DDBJ databases">
        <title>Draft genome of Mucuna pruriens seed.</title>
        <authorList>
            <person name="Nnadi N.E."/>
            <person name="Vos R."/>
            <person name="Hasami M.H."/>
            <person name="Devisetty U.K."/>
            <person name="Aguiy J.C."/>
        </authorList>
    </citation>
    <scope>NUCLEOTIDE SEQUENCE [LARGE SCALE GENOMIC DNA]</scope>
    <source>
        <strain evidence="2">JCA_2017</strain>
    </source>
</reference>
<feature type="non-terminal residue" evidence="2">
    <location>
        <position position="1"/>
    </location>
</feature>
<evidence type="ECO:0000313" key="3">
    <source>
        <dbReference type="Proteomes" id="UP000257109"/>
    </source>
</evidence>
<dbReference type="OrthoDB" id="1457364at2759"/>
<dbReference type="Pfam" id="PF24924">
    <property type="entry name" value="DUF7745"/>
    <property type="match status" value="1"/>
</dbReference>
<dbReference type="InterPro" id="IPR056647">
    <property type="entry name" value="DUF7745"/>
</dbReference>
<comment type="caution">
    <text evidence="2">The sequence shown here is derived from an EMBL/GenBank/DDBJ whole genome shotgun (WGS) entry which is preliminary data.</text>
</comment>
<sequence>MESACGLDLTIWRRSRLGEELIAPTLEEYERILGLPMAGSPPYFYQGYYSSWALIAKIVRMPESKMVKKRQNRNGLEGLPQSYLEERLNHFLEEEDWLAAMDIFGLLIYGIVLFPHLENYIDLTVIDTFLARRDRGENPIMEILANTYYTLIVVAKRMGKA</sequence>
<proteinExistence type="predicted"/>
<feature type="domain" description="DUF7745" evidence="1">
    <location>
        <begin position="22"/>
        <end position="159"/>
    </location>
</feature>
<dbReference type="AlphaFoldDB" id="A0A371FG38"/>
<dbReference type="Proteomes" id="UP000257109">
    <property type="component" value="Unassembled WGS sequence"/>
</dbReference>
<evidence type="ECO:0000313" key="2">
    <source>
        <dbReference type="EMBL" id="RDX77265.1"/>
    </source>
</evidence>
<dbReference type="PANTHER" id="PTHR48154:SF1">
    <property type="entry name" value="PROTEIN, PUTATIVE-RELATED"/>
    <property type="match status" value="1"/>
</dbReference>
<dbReference type="EMBL" id="QJKJ01009227">
    <property type="protein sequence ID" value="RDX77265.1"/>
    <property type="molecule type" value="Genomic_DNA"/>
</dbReference>
<dbReference type="PANTHER" id="PTHR48154">
    <property type="entry name" value="PROTEIN, PUTATIVE-RELATED"/>
    <property type="match status" value="1"/>
</dbReference>
<name>A0A371FG38_MUCPR</name>
<gene>
    <name evidence="2" type="ORF">CR513_42639</name>
</gene>
<evidence type="ECO:0000259" key="1">
    <source>
        <dbReference type="Pfam" id="PF24924"/>
    </source>
</evidence>
<accession>A0A371FG38</accession>